<feature type="compositionally biased region" description="Basic and acidic residues" evidence="1">
    <location>
        <begin position="1"/>
        <end position="17"/>
    </location>
</feature>
<feature type="region of interest" description="Disordered" evidence="1">
    <location>
        <begin position="1"/>
        <end position="21"/>
    </location>
</feature>
<evidence type="ECO:0000313" key="3">
    <source>
        <dbReference type="Proteomes" id="UP000471640"/>
    </source>
</evidence>
<dbReference type="EMBL" id="JAAIJR010000107">
    <property type="protein sequence ID" value="NEX22568.1"/>
    <property type="molecule type" value="Genomic_DNA"/>
</dbReference>
<name>A0A6P1DWK9_9GAMM</name>
<gene>
    <name evidence="2" type="ORF">G3480_20040</name>
</gene>
<evidence type="ECO:0000313" key="2">
    <source>
        <dbReference type="EMBL" id="NEX22568.1"/>
    </source>
</evidence>
<protein>
    <submittedName>
        <fullName evidence="2">Uncharacterized protein</fullName>
    </submittedName>
</protein>
<proteinExistence type="predicted"/>
<reference evidence="2 3" key="2">
    <citation type="submission" date="2020-02" db="EMBL/GenBank/DDBJ databases">
        <title>Genome sequences of Thiorhodococcus mannitoliphagus and Thiorhodococcus minor, purple sulfur photosynthetic bacteria in the gammaproteobacterial family, Chromatiaceae.</title>
        <authorList>
            <person name="Aviles F.A."/>
            <person name="Meyer T.E."/>
            <person name="Kyndt J.A."/>
        </authorList>
    </citation>
    <scope>NUCLEOTIDE SEQUENCE [LARGE SCALE GENOMIC DNA]</scope>
    <source>
        <strain evidence="2 3">DSM 18266</strain>
    </source>
</reference>
<reference evidence="3" key="1">
    <citation type="journal article" date="2020" name="Microbiol. Resour. Announc.">
        <title>Draft Genome Sequences of Thiorhodococcus mannitoliphagus and Thiorhodococcus minor, Purple Sulfur Photosynthetic Bacteria in the Gammaproteobacterial Family Chromatiaceae.</title>
        <authorList>
            <person name="Aviles F.A."/>
            <person name="Meyer T.E."/>
            <person name="Kyndt J.A."/>
        </authorList>
    </citation>
    <scope>NUCLEOTIDE SEQUENCE [LARGE SCALE GENOMIC DNA]</scope>
    <source>
        <strain evidence="3">DSM 18266</strain>
    </source>
</reference>
<comment type="caution">
    <text evidence="2">The sequence shown here is derived from an EMBL/GenBank/DDBJ whole genome shotgun (WGS) entry which is preliminary data.</text>
</comment>
<dbReference type="Proteomes" id="UP000471640">
    <property type="component" value="Unassembled WGS sequence"/>
</dbReference>
<organism evidence="2 3">
    <name type="scientific">Thiorhodococcus mannitoliphagus</name>
    <dbReference type="NCBI Taxonomy" id="329406"/>
    <lineage>
        <taxon>Bacteria</taxon>
        <taxon>Pseudomonadati</taxon>
        <taxon>Pseudomonadota</taxon>
        <taxon>Gammaproteobacteria</taxon>
        <taxon>Chromatiales</taxon>
        <taxon>Chromatiaceae</taxon>
        <taxon>Thiorhodococcus</taxon>
    </lineage>
</organism>
<dbReference type="AlphaFoldDB" id="A0A6P1DWK9"/>
<evidence type="ECO:0000256" key="1">
    <source>
        <dbReference type="SAM" id="MobiDB-lite"/>
    </source>
</evidence>
<accession>A0A6P1DWK9</accession>
<sequence>MSPRVLDDQRTRSRKPDTGTAMRSLIRQIRSTMPFAAAEAQLCSGECNGCSKKLLDYLESELDAWELRLDQGERPGLGDLSQLIRTTKKIHRVLERNGLVEARSAGERVG</sequence>
<keyword evidence="3" id="KW-1185">Reference proteome</keyword>